<accession>A0ABS7NS87</accession>
<dbReference type="InterPro" id="IPR009075">
    <property type="entry name" value="AcylCo_DH/oxidase_C"/>
</dbReference>
<dbReference type="InterPro" id="IPR009100">
    <property type="entry name" value="AcylCoA_DH/oxidase_NM_dom_sf"/>
</dbReference>
<evidence type="ECO:0000313" key="10">
    <source>
        <dbReference type="EMBL" id="MBY6320879.1"/>
    </source>
</evidence>
<reference evidence="10 11" key="1">
    <citation type="submission" date="2020-06" db="EMBL/GenBank/DDBJ databases">
        <title>Taxonomy, biology and ecology of Rhodococcus bacteria occurring in California pistachio and other woody hosts as revealed by genome sequence analyses.</title>
        <authorList>
            <person name="Gai Y."/>
            <person name="Riely B."/>
        </authorList>
    </citation>
    <scope>NUCLEOTIDE SEQUENCE [LARGE SCALE GENOMIC DNA]</scope>
    <source>
        <strain evidence="10 11">BP-284</strain>
    </source>
</reference>
<evidence type="ECO:0000313" key="11">
    <source>
        <dbReference type="Proteomes" id="UP001520140"/>
    </source>
</evidence>
<dbReference type="Pfam" id="PF02770">
    <property type="entry name" value="Acyl-CoA_dh_M"/>
    <property type="match status" value="1"/>
</dbReference>
<dbReference type="InterPro" id="IPR013786">
    <property type="entry name" value="AcylCoA_DH/ox_N"/>
</dbReference>
<keyword evidence="3 6" id="KW-0285">Flavoprotein</keyword>
<keyword evidence="4 6" id="KW-0274">FAD</keyword>
<comment type="caution">
    <text evidence="10">The sequence shown here is derived from an EMBL/GenBank/DDBJ whole genome shotgun (WGS) entry which is preliminary data.</text>
</comment>
<name>A0ABS7NS87_9NOCA</name>
<dbReference type="EMBL" id="JABUKG010000007">
    <property type="protein sequence ID" value="MBY6320879.1"/>
    <property type="molecule type" value="Genomic_DNA"/>
</dbReference>
<evidence type="ECO:0000256" key="4">
    <source>
        <dbReference type="ARBA" id="ARBA00022827"/>
    </source>
</evidence>
<dbReference type="Gene3D" id="1.10.540.10">
    <property type="entry name" value="Acyl-CoA dehydrogenase/oxidase, N-terminal domain"/>
    <property type="match status" value="1"/>
</dbReference>
<feature type="domain" description="Acyl-CoA dehydrogenase/oxidase C-terminal" evidence="7">
    <location>
        <begin position="232"/>
        <end position="388"/>
    </location>
</feature>
<dbReference type="InterPro" id="IPR036250">
    <property type="entry name" value="AcylCo_DH-like_C"/>
</dbReference>
<protein>
    <submittedName>
        <fullName evidence="10">Acyl-CoA dehydrogenase family protein</fullName>
    </submittedName>
</protein>
<keyword evidence="11" id="KW-1185">Reference proteome</keyword>
<evidence type="ECO:0000259" key="7">
    <source>
        <dbReference type="Pfam" id="PF00441"/>
    </source>
</evidence>
<sequence length="391" mass="43377">MNLALTEDEAAFRDEMRNFFRTEIPADIRERNAAGEELSREDMVTTLQILNKHGMASPHWPVEWGGKDWTPMQHHIWLDELQLASVPEPLAFNISMVGPVIATFGSEEQKQKFLPPTQNLDIWWCQGFSEPEAGSDLASLRTVAIKDGDEYVINGQKTWTTLGQYADWIFVLARTNPDAPKKQAGISFILVDLKTPGITVRPIKLIDGGHEVNEVWFENVRVPAENLVGEENAGWTYAKFLLSNERTGITRLGFTKTKLARAKELAAQTAVGDGTLLDDPVFAARFAEIENQVLALELTQLRIVSSYVEGKENPASSVLKLRGSELQQLATEILTDVAGPDSLPFEAGEDIPTPVWAQRATPTYLNFRKTSIYGGSNEVQRTIIASGILGL</sequence>
<proteinExistence type="inferred from homology"/>
<dbReference type="SUPFAM" id="SSF56645">
    <property type="entry name" value="Acyl-CoA dehydrogenase NM domain-like"/>
    <property type="match status" value="1"/>
</dbReference>
<dbReference type="InterPro" id="IPR052161">
    <property type="entry name" value="Mycobact_Acyl-CoA_DH"/>
</dbReference>
<keyword evidence="5 6" id="KW-0560">Oxidoreductase</keyword>
<dbReference type="InterPro" id="IPR046373">
    <property type="entry name" value="Acyl-CoA_Oxase/DH_mid-dom_sf"/>
</dbReference>
<comment type="cofactor">
    <cofactor evidence="1 6">
        <name>FAD</name>
        <dbReference type="ChEBI" id="CHEBI:57692"/>
    </cofactor>
</comment>
<comment type="similarity">
    <text evidence="2 6">Belongs to the acyl-CoA dehydrogenase family.</text>
</comment>
<dbReference type="RefSeq" id="WP_068099656.1">
    <property type="nucleotide sequence ID" value="NZ_JABUKE010000007.1"/>
</dbReference>
<feature type="domain" description="Acyl-CoA dehydrogenase/oxidase N-terminal" evidence="9">
    <location>
        <begin position="6"/>
        <end position="117"/>
    </location>
</feature>
<dbReference type="SUPFAM" id="SSF47203">
    <property type="entry name" value="Acyl-CoA dehydrogenase C-terminal domain-like"/>
    <property type="match status" value="1"/>
</dbReference>
<feature type="domain" description="Acyl-CoA oxidase/dehydrogenase middle" evidence="8">
    <location>
        <begin position="125"/>
        <end position="220"/>
    </location>
</feature>
<dbReference type="InterPro" id="IPR037069">
    <property type="entry name" value="AcylCoA_DH/ox_N_sf"/>
</dbReference>
<evidence type="ECO:0000256" key="3">
    <source>
        <dbReference type="ARBA" id="ARBA00022630"/>
    </source>
</evidence>
<organism evidence="10 11">
    <name type="scientific">Rhodococcoides kroppenstedtii</name>
    <dbReference type="NCBI Taxonomy" id="293050"/>
    <lineage>
        <taxon>Bacteria</taxon>
        <taxon>Bacillati</taxon>
        <taxon>Actinomycetota</taxon>
        <taxon>Actinomycetes</taxon>
        <taxon>Mycobacteriales</taxon>
        <taxon>Nocardiaceae</taxon>
        <taxon>Rhodococcoides</taxon>
    </lineage>
</organism>
<dbReference type="PANTHER" id="PTHR43292:SF3">
    <property type="entry name" value="ACYL-COA DEHYDROGENASE FADE29"/>
    <property type="match status" value="1"/>
</dbReference>
<dbReference type="Gene3D" id="1.20.140.10">
    <property type="entry name" value="Butyryl-CoA Dehydrogenase, subunit A, domain 3"/>
    <property type="match status" value="1"/>
</dbReference>
<dbReference type="Proteomes" id="UP001520140">
    <property type="component" value="Unassembled WGS sequence"/>
</dbReference>
<evidence type="ECO:0000256" key="1">
    <source>
        <dbReference type="ARBA" id="ARBA00001974"/>
    </source>
</evidence>
<evidence type="ECO:0000256" key="2">
    <source>
        <dbReference type="ARBA" id="ARBA00009347"/>
    </source>
</evidence>
<gene>
    <name evidence="10" type="ORF">HQ605_08605</name>
</gene>
<evidence type="ECO:0000256" key="6">
    <source>
        <dbReference type="RuleBase" id="RU362125"/>
    </source>
</evidence>
<dbReference type="Pfam" id="PF00441">
    <property type="entry name" value="Acyl-CoA_dh_1"/>
    <property type="match status" value="1"/>
</dbReference>
<evidence type="ECO:0000259" key="8">
    <source>
        <dbReference type="Pfam" id="PF02770"/>
    </source>
</evidence>
<evidence type="ECO:0000256" key="5">
    <source>
        <dbReference type="ARBA" id="ARBA00023002"/>
    </source>
</evidence>
<dbReference type="Gene3D" id="2.40.110.10">
    <property type="entry name" value="Butyryl-CoA Dehydrogenase, subunit A, domain 2"/>
    <property type="match status" value="1"/>
</dbReference>
<dbReference type="Pfam" id="PF02771">
    <property type="entry name" value="Acyl-CoA_dh_N"/>
    <property type="match status" value="1"/>
</dbReference>
<evidence type="ECO:0000259" key="9">
    <source>
        <dbReference type="Pfam" id="PF02771"/>
    </source>
</evidence>
<dbReference type="PANTHER" id="PTHR43292">
    <property type="entry name" value="ACYL-COA DEHYDROGENASE"/>
    <property type="match status" value="1"/>
</dbReference>
<dbReference type="InterPro" id="IPR006091">
    <property type="entry name" value="Acyl-CoA_Oxase/DH_mid-dom"/>
</dbReference>